<evidence type="ECO:0000256" key="3">
    <source>
        <dbReference type="ARBA" id="ARBA00022692"/>
    </source>
</evidence>
<sequence>MASIFEHSSPARALWRTCLASAFRSALACTLVGFTTLYGPASLRRQVAFPAFSYVTVILVITDATLGDTLRGCWLALYATVQSLGPAMLSLWLIGPARLSSSTTATAVALGSFVVAMPERTHLVAKRIALGQIVVVYVLAFINGVHTDAVMHTLHVAASTAVGILACVLALLVPIPRLASQEVKHNCELLIENDSERLKLLVKAFCAEDNTSARASISQAKLVASSGNKFLQGVKKYQESMQWERLPLKFLKQSRYTNSKNRMQDVEIPLRGMEMALNNNHTFPVTMIDEELKDGLVRLEKNMNVGTIFPCDSSTTVPESLAEDMKFPQTLKTRPLTHRDLPPFFFLFCTKVLQSKLLSTKASCTSVQENLIPNNGKLIDFSKHNSTSKSSIWSALGLKVKSQRLMPAFKCSLSVGFAVLFGSLYSRENGYWAGLPVAISLAASREATFRVANVKAHGTVLGTVYGVLGCFVFERFFPIRFLSLLPWFVFTSFLQRSRLYGQAGAISAVIGAILILGRKNFGPPSEFAIVRIVETFIGLSCSIVVDLVLQPTRSSTLAKIQLSKCLETLQDCIDSVSLQASKDCLGEKQKKLRECVNELSKFIGEAEVEPNFWFLPFNSACYGKLFKSLSKIVDLLLFSGYAVELLQEDSQASRKKIAHLVDADLEHFKEVVGPSIKCFREVVAIKSVSFLEKELGKRKISYDVELGKSSKTNGLANKEGIDKVVNSFLENSQGVVDKIHGVEDEEELKSQMVLSLSALGFCMSSLITETREIEEGIKELVQWENPSVQVNLYEISSMIHALHNN</sequence>
<feature type="transmembrane region" description="Helical" evidence="6">
    <location>
        <begin position="21"/>
        <end position="41"/>
    </location>
</feature>
<evidence type="ECO:0000313" key="8">
    <source>
        <dbReference type="EMBL" id="KAH7542483.1"/>
    </source>
</evidence>
<feature type="transmembrane region" description="Helical" evidence="6">
    <location>
        <begin position="152"/>
        <end position="175"/>
    </location>
</feature>
<keyword evidence="4 6" id="KW-1133">Transmembrane helix</keyword>
<dbReference type="GO" id="GO:0005886">
    <property type="term" value="C:plasma membrane"/>
    <property type="evidence" value="ECO:0007669"/>
    <property type="project" value="UniProtKB-SubCell"/>
</dbReference>
<evidence type="ECO:0000256" key="2">
    <source>
        <dbReference type="ARBA" id="ARBA00022475"/>
    </source>
</evidence>
<feature type="transmembrane region" description="Helical" evidence="6">
    <location>
        <begin position="128"/>
        <end position="146"/>
    </location>
</feature>
<gene>
    <name evidence="8" type="ORF">FEM48_Zijuj02G0078500</name>
</gene>
<evidence type="ECO:0000256" key="1">
    <source>
        <dbReference type="ARBA" id="ARBA00004651"/>
    </source>
</evidence>
<keyword evidence="3 6" id="KW-0812">Transmembrane</keyword>
<dbReference type="Pfam" id="PF13515">
    <property type="entry name" value="FUSC_2"/>
    <property type="match status" value="1"/>
</dbReference>
<organism evidence="8 9">
    <name type="scientific">Ziziphus jujuba var. spinosa</name>
    <dbReference type="NCBI Taxonomy" id="714518"/>
    <lineage>
        <taxon>Eukaryota</taxon>
        <taxon>Viridiplantae</taxon>
        <taxon>Streptophyta</taxon>
        <taxon>Embryophyta</taxon>
        <taxon>Tracheophyta</taxon>
        <taxon>Spermatophyta</taxon>
        <taxon>Magnoliopsida</taxon>
        <taxon>eudicotyledons</taxon>
        <taxon>Gunneridae</taxon>
        <taxon>Pentapetalae</taxon>
        <taxon>rosids</taxon>
        <taxon>fabids</taxon>
        <taxon>Rosales</taxon>
        <taxon>Rhamnaceae</taxon>
        <taxon>Paliureae</taxon>
        <taxon>Ziziphus</taxon>
    </lineage>
</organism>
<evidence type="ECO:0000259" key="7">
    <source>
        <dbReference type="Pfam" id="PF13515"/>
    </source>
</evidence>
<evidence type="ECO:0000256" key="6">
    <source>
        <dbReference type="SAM" id="Phobius"/>
    </source>
</evidence>
<dbReference type="OrthoDB" id="68611at2759"/>
<protein>
    <recommendedName>
        <fullName evidence="7">Integral membrane bound transporter domain-containing protein</fullName>
    </recommendedName>
</protein>
<keyword evidence="5 6" id="KW-0472">Membrane</keyword>
<evidence type="ECO:0000256" key="5">
    <source>
        <dbReference type="ARBA" id="ARBA00023136"/>
    </source>
</evidence>
<dbReference type="EMBL" id="JAEACU010000002">
    <property type="protein sequence ID" value="KAH7542483.1"/>
    <property type="molecule type" value="Genomic_DNA"/>
</dbReference>
<feature type="transmembrane region" description="Helical" evidence="6">
    <location>
        <begin position="528"/>
        <end position="549"/>
    </location>
</feature>
<dbReference type="PANTHER" id="PTHR30509">
    <property type="entry name" value="P-HYDROXYBENZOIC ACID EFFLUX PUMP SUBUNIT-RELATED"/>
    <property type="match status" value="1"/>
</dbReference>
<accession>A0A978VUI8</accession>
<dbReference type="PANTHER" id="PTHR30509:SF9">
    <property type="entry name" value="MULTIDRUG RESISTANCE PROTEIN MDTO"/>
    <property type="match status" value="1"/>
</dbReference>
<name>A0A978VUI8_ZIZJJ</name>
<dbReference type="InterPro" id="IPR049453">
    <property type="entry name" value="Memb_transporter_dom"/>
</dbReference>
<comment type="caution">
    <text evidence="8">The sequence shown here is derived from an EMBL/GenBank/DDBJ whole genome shotgun (WGS) entry which is preliminary data.</text>
</comment>
<feature type="transmembrane region" description="Helical" evidence="6">
    <location>
        <begin position="47"/>
        <end position="66"/>
    </location>
</feature>
<keyword evidence="2" id="KW-1003">Cell membrane</keyword>
<reference evidence="8" key="1">
    <citation type="journal article" date="2021" name="Front. Plant Sci.">
        <title>Chromosome-Scale Genome Assembly for Chinese Sour Jujube and Insights Into Its Genome Evolution and Domestication Signature.</title>
        <authorList>
            <person name="Shen L.-Y."/>
            <person name="Luo H."/>
            <person name="Wang X.-L."/>
            <person name="Wang X.-M."/>
            <person name="Qiu X.-J."/>
            <person name="Liu H."/>
            <person name="Zhou S.-S."/>
            <person name="Jia K.-H."/>
            <person name="Nie S."/>
            <person name="Bao Y.-T."/>
            <person name="Zhang R.-G."/>
            <person name="Yun Q.-Z."/>
            <person name="Chai Y.-H."/>
            <person name="Lu J.-Y."/>
            <person name="Li Y."/>
            <person name="Zhao S.-W."/>
            <person name="Mao J.-F."/>
            <person name="Jia S.-G."/>
            <person name="Mao Y.-M."/>
        </authorList>
    </citation>
    <scope>NUCLEOTIDE SEQUENCE</scope>
    <source>
        <strain evidence="8">AT0</strain>
        <tissue evidence="8">Leaf</tissue>
    </source>
</reference>
<proteinExistence type="predicted"/>
<dbReference type="AlphaFoldDB" id="A0A978VUI8"/>
<feature type="domain" description="Integral membrane bound transporter" evidence="7">
    <location>
        <begin position="418"/>
        <end position="545"/>
    </location>
</feature>
<feature type="transmembrane region" description="Helical" evidence="6">
    <location>
        <begin position="499"/>
        <end position="516"/>
    </location>
</feature>
<feature type="transmembrane region" description="Helical" evidence="6">
    <location>
        <begin position="99"/>
        <end position="116"/>
    </location>
</feature>
<evidence type="ECO:0000313" key="9">
    <source>
        <dbReference type="Proteomes" id="UP000813462"/>
    </source>
</evidence>
<evidence type="ECO:0000256" key="4">
    <source>
        <dbReference type="ARBA" id="ARBA00022989"/>
    </source>
</evidence>
<comment type="subcellular location">
    <subcellularLocation>
        <location evidence="1">Cell membrane</location>
        <topology evidence="1">Multi-pass membrane protein</topology>
    </subcellularLocation>
</comment>
<dbReference type="Proteomes" id="UP000813462">
    <property type="component" value="Unassembled WGS sequence"/>
</dbReference>
<feature type="transmembrane region" description="Helical" evidence="6">
    <location>
        <begin position="460"/>
        <end position="479"/>
    </location>
</feature>